<accession>A0AAD3H6Q3</accession>
<feature type="compositionally biased region" description="Low complexity" evidence="6">
    <location>
        <begin position="154"/>
        <end position="166"/>
    </location>
</feature>
<gene>
    <name evidence="8" type="ORF">CTEN210_09128</name>
</gene>
<dbReference type="GO" id="GO:0008767">
    <property type="term" value="F:UDP-galactopyranose mutase activity"/>
    <property type="evidence" value="ECO:0007669"/>
    <property type="project" value="InterPro"/>
</dbReference>
<evidence type="ECO:0000256" key="3">
    <source>
        <dbReference type="ARBA" id="ARBA00022630"/>
    </source>
</evidence>
<dbReference type="Pfam" id="PF13450">
    <property type="entry name" value="NAD_binding_8"/>
    <property type="match status" value="1"/>
</dbReference>
<dbReference type="InterPro" id="IPR004379">
    <property type="entry name" value="UDP-GALP_mutase"/>
</dbReference>
<keyword evidence="9" id="KW-1185">Reference proteome</keyword>
<keyword evidence="5" id="KW-0413">Isomerase</keyword>
<protein>
    <submittedName>
        <fullName evidence="8">UDP-galactopyranose mutase</fullName>
    </submittedName>
</protein>
<feature type="region of interest" description="Disordered" evidence="6">
    <location>
        <begin position="114"/>
        <end position="166"/>
    </location>
</feature>
<reference evidence="8 9" key="1">
    <citation type="journal article" date="2021" name="Sci. Rep.">
        <title>The genome of the diatom Chaetoceros tenuissimus carries an ancient integrated fragment of an extant virus.</title>
        <authorList>
            <person name="Hongo Y."/>
            <person name="Kimura K."/>
            <person name="Takaki Y."/>
            <person name="Yoshida Y."/>
            <person name="Baba S."/>
            <person name="Kobayashi G."/>
            <person name="Nagasaki K."/>
            <person name="Hano T."/>
            <person name="Tomaru Y."/>
        </authorList>
    </citation>
    <scope>NUCLEOTIDE SEQUENCE [LARGE SCALE GENOMIC DNA]</scope>
    <source>
        <strain evidence="8 9">NIES-3715</strain>
    </source>
</reference>
<dbReference type="Gene3D" id="3.40.50.720">
    <property type="entry name" value="NAD(P)-binding Rossmann-like Domain"/>
    <property type="match status" value="3"/>
</dbReference>
<evidence type="ECO:0000256" key="2">
    <source>
        <dbReference type="ARBA" id="ARBA00009321"/>
    </source>
</evidence>
<feature type="domain" description="UDP-galactopyranose mutase C-terminal" evidence="7">
    <location>
        <begin position="325"/>
        <end position="532"/>
    </location>
</feature>
<keyword evidence="4" id="KW-0274">FAD</keyword>
<evidence type="ECO:0000313" key="9">
    <source>
        <dbReference type="Proteomes" id="UP001054902"/>
    </source>
</evidence>
<comment type="cofactor">
    <cofactor evidence="1">
        <name>FAD</name>
        <dbReference type="ChEBI" id="CHEBI:57692"/>
    </cofactor>
</comment>
<dbReference type="Proteomes" id="UP001054902">
    <property type="component" value="Unassembled WGS sequence"/>
</dbReference>
<dbReference type="InterPro" id="IPR015899">
    <property type="entry name" value="UDP-GalPyranose_mutase_C"/>
</dbReference>
<comment type="caution">
    <text evidence="8">The sequence shown here is derived from an EMBL/GenBank/DDBJ whole genome shotgun (WGS) entry which is preliminary data.</text>
</comment>
<organism evidence="8 9">
    <name type="scientific">Chaetoceros tenuissimus</name>
    <dbReference type="NCBI Taxonomy" id="426638"/>
    <lineage>
        <taxon>Eukaryota</taxon>
        <taxon>Sar</taxon>
        <taxon>Stramenopiles</taxon>
        <taxon>Ochrophyta</taxon>
        <taxon>Bacillariophyta</taxon>
        <taxon>Coscinodiscophyceae</taxon>
        <taxon>Chaetocerotophycidae</taxon>
        <taxon>Chaetocerotales</taxon>
        <taxon>Chaetocerotaceae</taxon>
        <taxon>Chaetoceros</taxon>
    </lineage>
</organism>
<evidence type="ECO:0000256" key="6">
    <source>
        <dbReference type="SAM" id="MobiDB-lite"/>
    </source>
</evidence>
<feature type="region of interest" description="Disordered" evidence="6">
    <location>
        <begin position="1"/>
        <end position="39"/>
    </location>
</feature>
<dbReference type="PANTHER" id="PTHR21197:SF0">
    <property type="entry name" value="UDP-GALACTOPYRANOSE MUTASE"/>
    <property type="match status" value="1"/>
</dbReference>
<sequence length="853" mass="98073">MYSSSPNTRNRTSGIPKSPYSIQSHKKIHSSPNNSSSGTSCNKIMKLIKALYEYRGSLLLFAFCLYYNQSANVNKSQENVNHDQLRKVKTDTAVTPAIGKKDNDGPTEVFLDAHHLDQNEDEYKDAPPLSKEEEPKGTWMHLDPDDNPFKNQEEQQQQESATSTNTTTSIFQKEYYDVCIIGAGLSGSVIANQYSSLLQKTSLILEKRNHIGGNCYDYKDPDTNILVNKYGAHLFHTQYTRVWEYIQHFSHWTPYEHRVLGFIHDKHVPIPVNIDTVNALFELNISSTEEMNAWLKQEQVHFENDPVNSEEMAKSRVGERLYDMIFKPYTIKQWAKTPMELGPEVTARIPVRNDWDDRYFPGDVFQALPSEGYTKIFENMILNDALIETHLNVDYFDVRQELVEKNMCGHTFFSGPIDAYFSQEGYEKLEYRSLEFERKVIQDIGEEKTYLPASVVNYPSAEYNFTRIVEYKHYLEQKSPHTVLFYETSNDGGEPYYPVPNKRNQDLYKKYQAMALKEPNVTFVGRLANYKYFNMDQSILNALELFDQHAPRVVVKLDCDSSSFEYMAQIVKAFHSWMPYRTHQLGQKTTLSDTCQQVASGYDLKQVLGISTKDLRVGDVFITSEKSCPVDIIQNGVKVFIHQSHVPPDTSAIEKNIEHGCEYITSTFHVQNSIQKVYKSQNKFSRPHVMLPYSKQPMQEDAISKTEARTDSIIVQLGVSNSTISQLDKYCKEKSCQIKHVKDIKADELSTAFAKSKLIVQECIYGRDKLLMDAILAGMLLVTSDCEVGGDLRDFPIPRQHKLSPKASVKDVVSKLLYNFETEQKNLEGIRKVFREYNEKTLEESTKQFIFGQ</sequence>
<evidence type="ECO:0000256" key="4">
    <source>
        <dbReference type="ARBA" id="ARBA00022827"/>
    </source>
</evidence>
<comment type="similarity">
    <text evidence="2">Belongs to the UDP-galactopyranose/dTDP-fucopyranose mutase family.</text>
</comment>
<dbReference type="PANTHER" id="PTHR21197">
    <property type="entry name" value="UDP-GALACTOPYRANOSE MUTASE"/>
    <property type="match status" value="1"/>
</dbReference>
<dbReference type="GO" id="GO:0050660">
    <property type="term" value="F:flavin adenine dinucleotide binding"/>
    <property type="evidence" value="ECO:0007669"/>
    <property type="project" value="TreeGrafter"/>
</dbReference>
<evidence type="ECO:0000259" key="7">
    <source>
        <dbReference type="Pfam" id="PF03275"/>
    </source>
</evidence>
<dbReference type="SUPFAM" id="SSF51971">
    <property type="entry name" value="Nucleotide-binding domain"/>
    <property type="match status" value="1"/>
</dbReference>
<feature type="compositionally biased region" description="Basic and acidic residues" evidence="6">
    <location>
        <begin position="130"/>
        <end position="153"/>
    </location>
</feature>
<evidence type="ECO:0000256" key="5">
    <source>
        <dbReference type="ARBA" id="ARBA00023235"/>
    </source>
</evidence>
<keyword evidence="3" id="KW-0285">Flavoprotein</keyword>
<dbReference type="AlphaFoldDB" id="A0AAD3H6Q3"/>
<name>A0AAD3H6Q3_9STRA</name>
<evidence type="ECO:0000313" key="8">
    <source>
        <dbReference type="EMBL" id="GFH52652.1"/>
    </source>
</evidence>
<dbReference type="Pfam" id="PF03275">
    <property type="entry name" value="GLF"/>
    <property type="match status" value="1"/>
</dbReference>
<dbReference type="EMBL" id="BLLK01000045">
    <property type="protein sequence ID" value="GFH52652.1"/>
    <property type="molecule type" value="Genomic_DNA"/>
</dbReference>
<feature type="compositionally biased region" description="Polar residues" evidence="6">
    <location>
        <begin position="1"/>
        <end position="23"/>
    </location>
</feature>
<feature type="compositionally biased region" description="Low complexity" evidence="6">
    <location>
        <begin position="30"/>
        <end position="39"/>
    </location>
</feature>
<dbReference type="NCBIfam" id="TIGR00031">
    <property type="entry name" value="UDP-GALP_mutase"/>
    <property type="match status" value="1"/>
</dbReference>
<dbReference type="SUPFAM" id="SSF54373">
    <property type="entry name" value="FAD-linked reductases, C-terminal domain"/>
    <property type="match status" value="1"/>
</dbReference>
<proteinExistence type="inferred from homology"/>
<evidence type="ECO:0000256" key="1">
    <source>
        <dbReference type="ARBA" id="ARBA00001974"/>
    </source>
</evidence>